<dbReference type="Pfam" id="PF07693">
    <property type="entry name" value="KAP_NTPase"/>
    <property type="match status" value="1"/>
</dbReference>
<gene>
    <name evidence="2" type="ORF">JAY77_20330</name>
</gene>
<protein>
    <submittedName>
        <fullName evidence="2">KAP family NTPase</fullName>
    </submittedName>
</protein>
<dbReference type="AlphaFoldDB" id="A0A9E4NNC0"/>
<accession>A0A9E4NNC0</accession>
<sequence>MRIVTPPLIVDEGDSFTKDALDRRGYGEALLNLVVSSSDALVISLDGKWGEGKTTFVKMWQGLLSESNIPNLYIDAFANDYIDDAFITVASAITNYAENNIIKDHREKLAELKEKSKIVGGHLLSWSAKIGVKAATLGIINDADIEELKDIKGDLSKTASDLVAGFVEERITAHSNDVALIKSFRGFLSELPTKFQSEGNNPLVIIIDELDRCKPTFAVELVEKIKHLFSVENVVFLLVINKTQLEESIKNVYGQNIDAHTYLQIRKY</sequence>
<comment type="caution">
    <text evidence="2">The sequence shown here is derived from an EMBL/GenBank/DDBJ whole genome shotgun (WGS) entry which is preliminary data.</text>
</comment>
<evidence type="ECO:0000259" key="1">
    <source>
        <dbReference type="Pfam" id="PF07693"/>
    </source>
</evidence>
<dbReference type="EMBL" id="JAEPCR010000125">
    <property type="protein sequence ID" value="MCG7980481.1"/>
    <property type="molecule type" value="Genomic_DNA"/>
</dbReference>
<proteinExistence type="predicted"/>
<dbReference type="InterPro" id="IPR011646">
    <property type="entry name" value="KAP_P-loop"/>
</dbReference>
<evidence type="ECO:0000313" key="3">
    <source>
        <dbReference type="Proteomes" id="UP000886674"/>
    </source>
</evidence>
<feature type="domain" description="KAP NTPase" evidence="1">
    <location>
        <begin position="25"/>
        <end position="263"/>
    </location>
</feature>
<dbReference type="Gene3D" id="3.40.50.300">
    <property type="entry name" value="P-loop containing nucleotide triphosphate hydrolases"/>
    <property type="match status" value="1"/>
</dbReference>
<dbReference type="SUPFAM" id="SSF52540">
    <property type="entry name" value="P-loop containing nucleoside triphosphate hydrolases"/>
    <property type="match status" value="1"/>
</dbReference>
<dbReference type="Proteomes" id="UP000886674">
    <property type="component" value="Unassembled WGS sequence"/>
</dbReference>
<organism evidence="2 3">
    <name type="scientific">Candidatus Thiodiazotropha taylori</name>
    <dbReference type="NCBI Taxonomy" id="2792791"/>
    <lineage>
        <taxon>Bacteria</taxon>
        <taxon>Pseudomonadati</taxon>
        <taxon>Pseudomonadota</taxon>
        <taxon>Gammaproteobacteria</taxon>
        <taxon>Chromatiales</taxon>
        <taxon>Sedimenticolaceae</taxon>
        <taxon>Candidatus Thiodiazotropha</taxon>
    </lineage>
</organism>
<name>A0A9E4NNC0_9GAMM</name>
<dbReference type="InterPro" id="IPR027417">
    <property type="entry name" value="P-loop_NTPase"/>
</dbReference>
<evidence type="ECO:0000313" key="2">
    <source>
        <dbReference type="EMBL" id="MCG7980481.1"/>
    </source>
</evidence>
<reference evidence="2" key="1">
    <citation type="journal article" date="2021" name="Proc. Natl. Acad. Sci. U.S.A.">
        <title>Global biogeography of chemosynthetic symbionts reveals both localized and globally distributed symbiont groups. .</title>
        <authorList>
            <person name="Osvatic J.T."/>
            <person name="Wilkins L.G.E."/>
            <person name="Leibrecht L."/>
            <person name="Leray M."/>
            <person name="Zauner S."/>
            <person name="Polzin J."/>
            <person name="Camacho Y."/>
            <person name="Gros O."/>
            <person name="van Gils J.A."/>
            <person name="Eisen J.A."/>
            <person name="Petersen J.M."/>
            <person name="Yuen B."/>
        </authorList>
    </citation>
    <scope>NUCLEOTIDE SEQUENCE</scope>
    <source>
        <strain evidence="2">MAGclacostrist055</strain>
    </source>
</reference>